<feature type="region of interest" description="Disordered" evidence="1">
    <location>
        <begin position="1"/>
        <end position="91"/>
    </location>
</feature>
<dbReference type="RefSeq" id="XP_018707091.1">
    <property type="nucleotide sequence ID" value="XM_018845368.1"/>
</dbReference>
<dbReference type="Pfam" id="PF11905">
    <property type="entry name" value="DUF3425"/>
    <property type="match status" value="1"/>
</dbReference>
<feature type="region of interest" description="Disordered" evidence="1">
    <location>
        <begin position="275"/>
        <end position="357"/>
    </location>
</feature>
<feature type="compositionally biased region" description="Low complexity" evidence="1">
    <location>
        <begin position="190"/>
        <end position="199"/>
    </location>
</feature>
<dbReference type="EMBL" id="AZHB01000003">
    <property type="protein sequence ID" value="OAA71210.1"/>
    <property type="molecule type" value="Genomic_DNA"/>
</dbReference>
<accession>A0A168CC60</accession>
<organism evidence="2 3">
    <name type="scientific">Cordyceps fumosorosea (strain ARSEF 2679)</name>
    <name type="common">Isaria fumosorosea</name>
    <dbReference type="NCBI Taxonomy" id="1081104"/>
    <lineage>
        <taxon>Eukaryota</taxon>
        <taxon>Fungi</taxon>
        <taxon>Dikarya</taxon>
        <taxon>Ascomycota</taxon>
        <taxon>Pezizomycotina</taxon>
        <taxon>Sordariomycetes</taxon>
        <taxon>Hypocreomycetidae</taxon>
        <taxon>Hypocreales</taxon>
        <taxon>Cordycipitaceae</taxon>
        <taxon>Cordyceps</taxon>
    </lineage>
</organism>
<dbReference type="CDD" id="cd14688">
    <property type="entry name" value="bZIP_YAP"/>
    <property type="match status" value="1"/>
</dbReference>
<evidence type="ECO:0000256" key="1">
    <source>
        <dbReference type="SAM" id="MobiDB-lite"/>
    </source>
</evidence>
<sequence length="600" mass="65226">MVRQSAARAAEGGGNRQQSRLLDESDAATPTPTPSTSTTTAVKDEDAASASTKKRKLGGASGRGVANLTPEQLAKKRANDREAQRAIRERTKNQIQTLERRIEELTGLQPYQELQAALEAKSAVERENVEMRQRLASIVGMLQPLIGQLPKDTPAASMEQQRAENDDARETTELDRRTHSPPRSRQQPKTTTTTTTTTTGCSTPADINGHQAAQRLSDLGQQREQLRHGLDMGPERLGLGFLLDAGHQVSRIDGGGAVDADGSPTTFRYPALYTQQQGQQPHTPSVAGSASASPGPSTVSSTYRPPPPPQSSYSSHAFPSGYPYRGPQSTADDYDEEHDNYDDNDAASNADEPIDAGNGATIPRYAAPLRTTPPTCPLDALLLDFLHERRQRAAEGRPAHEVLGPRYPSVSSLLNPARRAHPLSRVFTDILAAFPALSGLPERVAVLYVMFLLMRWQVAPTRANYDRLPPWARPLRAQLRDPPHPPWVDHLPFPRMRAALLSSGGGNGYPAFDRFAQAYTATLSLSWPYRDTDALLQSPNAAADDADELLINPVFERHLRNLDNWKLGGAFARAFPALAEAGNVPEAELAAARAAQSPEV</sequence>
<dbReference type="AlphaFoldDB" id="A0A168CC60"/>
<protein>
    <submittedName>
        <fullName evidence="2">BZIP transcription factor</fullName>
    </submittedName>
</protein>
<dbReference type="GeneID" id="30018053"/>
<dbReference type="Proteomes" id="UP000076744">
    <property type="component" value="Unassembled WGS sequence"/>
</dbReference>
<dbReference type="OrthoDB" id="4161589at2759"/>
<feature type="compositionally biased region" description="Acidic residues" evidence="1">
    <location>
        <begin position="332"/>
        <end position="345"/>
    </location>
</feature>
<feature type="region of interest" description="Disordered" evidence="1">
    <location>
        <begin position="149"/>
        <end position="207"/>
    </location>
</feature>
<feature type="compositionally biased region" description="Basic and acidic residues" evidence="1">
    <location>
        <begin position="73"/>
        <end position="91"/>
    </location>
</feature>
<keyword evidence="3" id="KW-1185">Reference proteome</keyword>
<dbReference type="Gene3D" id="1.20.5.170">
    <property type="match status" value="1"/>
</dbReference>
<gene>
    <name evidence="2" type="ORF">ISF_01761</name>
</gene>
<dbReference type="PANTHER" id="PTHR37012">
    <property type="entry name" value="B-ZIP TRANSCRIPTION FACTOR (EUROFUNG)-RELATED"/>
    <property type="match status" value="1"/>
</dbReference>
<feature type="compositionally biased region" description="Low complexity" evidence="1">
    <location>
        <begin position="283"/>
        <end position="303"/>
    </location>
</feature>
<evidence type="ECO:0000313" key="2">
    <source>
        <dbReference type="EMBL" id="OAA71210.1"/>
    </source>
</evidence>
<evidence type="ECO:0000313" key="3">
    <source>
        <dbReference type="Proteomes" id="UP000076744"/>
    </source>
</evidence>
<dbReference type="InterPro" id="IPR021833">
    <property type="entry name" value="DUF3425"/>
</dbReference>
<name>A0A168CC60_CORFA</name>
<dbReference type="PANTHER" id="PTHR37012:SF2">
    <property type="entry name" value="BZIP DOMAIN-CONTAINING PROTEIN-RELATED"/>
    <property type="match status" value="1"/>
</dbReference>
<feature type="compositionally biased region" description="Low complexity" evidence="1">
    <location>
        <begin position="27"/>
        <end position="41"/>
    </location>
</feature>
<proteinExistence type="predicted"/>
<feature type="compositionally biased region" description="Basic and acidic residues" evidence="1">
    <location>
        <begin position="161"/>
        <end position="178"/>
    </location>
</feature>
<comment type="caution">
    <text evidence="2">The sequence shown here is derived from an EMBL/GenBank/DDBJ whole genome shotgun (WGS) entry which is preliminary data.</text>
</comment>
<reference evidence="2 3" key="1">
    <citation type="journal article" date="2016" name="Genome Biol. Evol.">
        <title>Divergent and convergent evolution of fungal pathogenicity.</title>
        <authorList>
            <person name="Shang Y."/>
            <person name="Xiao G."/>
            <person name="Zheng P."/>
            <person name="Cen K."/>
            <person name="Zhan S."/>
            <person name="Wang C."/>
        </authorList>
    </citation>
    <scope>NUCLEOTIDE SEQUENCE [LARGE SCALE GENOMIC DNA]</scope>
    <source>
        <strain evidence="2 3">ARSEF 2679</strain>
    </source>
</reference>